<dbReference type="RefSeq" id="WP_258215346.1">
    <property type="nucleotide sequence ID" value="NZ_JANQBD010000016.1"/>
</dbReference>
<dbReference type="InterPro" id="IPR039143">
    <property type="entry name" value="GNPNAT1-like"/>
</dbReference>
<reference evidence="2 3" key="1">
    <citation type="submission" date="2022-08" db="EMBL/GenBank/DDBJ databases">
        <title>Paenibacillus endoradicis sp. nov., Paenibacillus radicibacter sp. nov and Paenibacillus pararadicis sp. nov., three cold-adapted plant growth-promoting bacteria isolated from root of Larix gmelinii in Great Khingan.</title>
        <authorList>
            <person name="Xue H."/>
        </authorList>
    </citation>
    <scope>NUCLEOTIDE SEQUENCE [LARGE SCALE GENOMIC DNA]</scope>
    <source>
        <strain evidence="2 3">N5-1-1-5</strain>
    </source>
</reference>
<accession>A0ABT1YN04</accession>
<dbReference type="InterPro" id="IPR016181">
    <property type="entry name" value="Acyl_CoA_acyltransferase"/>
</dbReference>
<comment type="caution">
    <text evidence="2">The sequence shown here is derived from an EMBL/GenBank/DDBJ whole genome shotgun (WGS) entry which is preliminary data.</text>
</comment>
<dbReference type="CDD" id="cd04301">
    <property type="entry name" value="NAT_SF"/>
    <property type="match status" value="1"/>
</dbReference>
<dbReference type="SUPFAM" id="SSF55729">
    <property type="entry name" value="Acyl-CoA N-acyltransferases (Nat)"/>
    <property type="match status" value="1"/>
</dbReference>
<dbReference type="Pfam" id="PF00583">
    <property type="entry name" value="Acetyltransf_1"/>
    <property type="match status" value="1"/>
</dbReference>
<protein>
    <submittedName>
        <fullName evidence="2">GNAT family N-acetyltransferase</fullName>
    </submittedName>
</protein>
<dbReference type="PANTHER" id="PTHR13355">
    <property type="entry name" value="GLUCOSAMINE 6-PHOSPHATE N-ACETYLTRANSFERASE"/>
    <property type="match status" value="1"/>
</dbReference>
<dbReference type="Gene3D" id="3.40.630.30">
    <property type="match status" value="1"/>
</dbReference>
<dbReference type="PROSITE" id="PS51186">
    <property type="entry name" value="GNAT"/>
    <property type="match status" value="1"/>
</dbReference>
<dbReference type="EMBL" id="JANQBD010000016">
    <property type="protein sequence ID" value="MCR8633779.1"/>
    <property type="molecule type" value="Genomic_DNA"/>
</dbReference>
<evidence type="ECO:0000313" key="2">
    <source>
        <dbReference type="EMBL" id="MCR8633779.1"/>
    </source>
</evidence>
<dbReference type="InterPro" id="IPR000182">
    <property type="entry name" value="GNAT_dom"/>
</dbReference>
<name>A0ABT1YN04_9BACL</name>
<sequence length="150" mass="17723">MSDVTVRLIHKNELSNLLKLYKHMHAQDPDLIFDNKLEKLWDEIMNDRYMKIIVVEKEGTIISSCVLTIIKNLTRNARPYGLIENVVTHIEYRKNGYARMVLNKAIELAKERDCYKLMLLTGSKREEIHRFYEKNGFIKGLKTGFIMKFD</sequence>
<organism evidence="2 3">
    <name type="scientific">Paenibacillus radicis</name>
    <name type="common">ex Xue et al. 2023</name>
    <dbReference type="NCBI Taxonomy" id="2972489"/>
    <lineage>
        <taxon>Bacteria</taxon>
        <taxon>Bacillati</taxon>
        <taxon>Bacillota</taxon>
        <taxon>Bacilli</taxon>
        <taxon>Bacillales</taxon>
        <taxon>Paenibacillaceae</taxon>
        <taxon>Paenibacillus</taxon>
    </lineage>
</organism>
<proteinExistence type="predicted"/>
<evidence type="ECO:0000313" key="3">
    <source>
        <dbReference type="Proteomes" id="UP001300012"/>
    </source>
</evidence>
<gene>
    <name evidence="2" type="ORF">NV381_21570</name>
</gene>
<feature type="domain" description="N-acetyltransferase" evidence="1">
    <location>
        <begin position="4"/>
        <end position="150"/>
    </location>
</feature>
<evidence type="ECO:0000259" key="1">
    <source>
        <dbReference type="PROSITE" id="PS51186"/>
    </source>
</evidence>
<keyword evidence="3" id="KW-1185">Reference proteome</keyword>
<dbReference type="PANTHER" id="PTHR13355:SF15">
    <property type="entry name" value="GCN5-RELATED N-ACETYLTRANSFERASE 3, CHLOROPLASTIC"/>
    <property type="match status" value="1"/>
</dbReference>
<dbReference type="Proteomes" id="UP001300012">
    <property type="component" value="Unassembled WGS sequence"/>
</dbReference>